<dbReference type="PANTHER" id="PTHR19372">
    <property type="entry name" value="SULFITE REDUCTASE"/>
    <property type="match status" value="1"/>
</dbReference>
<sequence>MTMVKIFKGSKPSRRSFLKGALAAGGAVTGAGLAQAAPDTAITELQPWNQNLGDGVDVSPYGVPSEFEAHVQRKNVEWLTADTVSSINFTPLHELDGILTPNGLCFERHHAGVAEVDPAKHRLMINGLVDKPLVFTLQDLMRFPRENHVYFLECAANTGMEWRGAQLNGCQFTHGMIHNVMYTGVPLRLILEEAGVKTNGKWVMPEGADASAMTRSVPIEKAMDDCLVAFKMNGEALRPEQGYPMRLVVPGWEGNMWIKWLRRIEVGDMPWHHREETSKYTDLLENGSARRFTWEMDAKSVITNPSPQAPLNHGKGHTVLTGVAWSGRGTVPRVDVTLDGGKNWHQARISGPSLPMSMHRFYFEFDWDGSPLLLQSRAHDSTGYVQPTKDQLRVIRGENSIYHNNGIQTWYVNEQGIAENVEIS</sequence>
<dbReference type="InterPro" id="IPR005066">
    <property type="entry name" value="MoCF_OxRdtse_dimer"/>
</dbReference>
<dbReference type="PRINTS" id="PR00407">
    <property type="entry name" value="EUMOPTERIN"/>
</dbReference>
<keyword evidence="3" id="KW-0479">Metal-binding</keyword>
<accession>A0ABV5JGN5</accession>
<keyword evidence="9" id="KW-1185">Reference proteome</keyword>
<dbReference type="Pfam" id="PF10518">
    <property type="entry name" value="TAT_signal"/>
    <property type="match status" value="1"/>
</dbReference>
<dbReference type="Proteomes" id="UP001589683">
    <property type="component" value="Unassembled WGS sequence"/>
</dbReference>
<feature type="domain" description="Oxidoreductase molybdopterin-binding" evidence="6">
    <location>
        <begin position="110"/>
        <end position="270"/>
    </location>
</feature>
<keyword evidence="4 8" id="KW-0560">Oxidoreductase</keyword>
<evidence type="ECO:0000256" key="1">
    <source>
        <dbReference type="ARBA" id="ARBA00001924"/>
    </source>
</evidence>
<dbReference type="RefSeq" id="WP_213890325.1">
    <property type="nucleotide sequence ID" value="NZ_JAGFNU010000010.1"/>
</dbReference>
<comment type="caution">
    <text evidence="8">The sequence shown here is derived from an EMBL/GenBank/DDBJ whole genome shotgun (WGS) entry which is preliminary data.</text>
</comment>
<keyword evidence="5" id="KW-0732">Signal</keyword>
<dbReference type="Gene3D" id="3.90.420.10">
    <property type="entry name" value="Oxidoreductase, molybdopterin-binding domain"/>
    <property type="match status" value="1"/>
</dbReference>
<evidence type="ECO:0000256" key="3">
    <source>
        <dbReference type="ARBA" id="ARBA00022723"/>
    </source>
</evidence>
<dbReference type="InterPro" id="IPR008335">
    <property type="entry name" value="Mopterin_OxRdtase_euk"/>
</dbReference>
<evidence type="ECO:0000259" key="7">
    <source>
        <dbReference type="Pfam" id="PF03404"/>
    </source>
</evidence>
<protein>
    <submittedName>
        <fullName evidence="8">Sulfite dehydrogenase</fullName>
        <ecNumber evidence="8">1.8.2.1</ecNumber>
    </submittedName>
</protein>
<evidence type="ECO:0000256" key="4">
    <source>
        <dbReference type="ARBA" id="ARBA00023002"/>
    </source>
</evidence>
<dbReference type="InterPro" id="IPR019546">
    <property type="entry name" value="TAT_signal_bac_arc"/>
</dbReference>
<dbReference type="InterPro" id="IPR030835">
    <property type="entry name" value="Sulfite_DH_SoxC"/>
</dbReference>
<dbReference type="GO" id="GO:0050310">
    <property type="term" value="F:sulfite dehydrogenase activity"/>
    <property type="evidence" value="ECO:0007669"/>
    <property type="project" value="UniProtKB-EC"/>
</dbReference>
<reference evidence="8 9" key="1">
    <citation type="submission" date="2024-09" db="EMBL/GenBank/DDBJ databases">
        <authorList>
            <person name="Sun Q."/>
            <person name="Mori K."/>
        </authorList>
    </citation>
    <scope>NUCLEOTIDE SEQUENCE [LARGE SCALE GENOMIC DNA]</scope>
    <source>
        <strain evidence="8 9">CECT 8726</strain>
    </source>
</reference>
<feature type="signal peptide" evidence="5">
    <location>
        <begin position="1"/>
        <end position="36"/>
    </location>
</feature>
<evidence type="ECO:0000313" key="9">
    <source>
        <dbReference type="Proteomes" id="UP001589683"/>
    </source>
</evidence>
<feature type="chain" id="PRO_5047026989" evidence="5">
    <location>
        <begin position="37"/>
        <end position="424"/>
    </location>
</feature>
<dbReference type="InterPro" id="IPR014756">
    <property type="entry name" value="Ig_E-set"/>
</dbReference>
<name>A0ABV5JGN5_9RHOB</name>
<comment type="cofactor">
    <cofactor evidence="1">
        <name>Mo-molybdopterin</name>
        <dbReference type="ChEBI" id="CHEBI:71302"/>
    </cofactor>
</comment>
<dbReference type="Pfam" id="PF00174">
    <property type="entry name" value="Oxidored_molyb"/>
    <property type="match status" value="1"/>
</dbReference>
<feature type="domain" description="Moybdenum cofactor oxidoreductase dimerisation" evidence="7">
    <location>
        <begin position="291"/>
        <end position="408"/>
    </location>
</feature>
<dbReference type="PANTHER" id="PTHR19372:SF7">
    <property type="entry name" value="SULFITE OXIDASE, MITOCHONDRIAL"/>
    <property type="match status" value="1"/>
</dbReference>
<dbReference type="InterPro" id="IPR000572">
    <property type="entry name" value="OxRdtase_Mopterin-bd_dom"/>
</dbReference>
<proteinExistence type="predicted"/>
<evidence type="ECO:0000313" key="8">
    <source>
        <dbReference type="EMBL" id="MFB9232637.1"/>
    </source>
</evidence>
<evidence type="ECO:0000259" key="6">
    <source>
        <dbReference type="Pfam" id="PF00174"/>
    </source>
</evidence>
<dbReference type="EC" id="1.8.2.1" evidence="8"/>
<dbReference type="EMBL" id="JBHMEA010000042">
    <property type="protein sequence ID" value="MFB9232637.1"/>
    <property type="molecule type" value="Genomic_DNA"/>
</dbReference>
<dbReference type="PROSITE" id="PS51318">
    <property type="entry name" value="TAT"/>
    <property type="match status" value="1"/>
</dbReference>
<dbReference type="InterPro" id="IPR036374">
    <property type="entry name" value="OxRdtase_Mopterin-bd_sf"/>
</dbReference>
<gene>
    <name evidence="8" type="primary">soxC</name>
    <name evidence="8" type="ORF">ACFFUT_12650</name>
</gene>
<keyword evidence="2" id="KW-0500">Molybdenum</keyword>
<evidence type="ECO:0000256" key="2">
    <source>
        <dbReference type="ARBA" id="ARBA00022505"/>
    </source>
</evidence>
<dbReference type="NCBIfam" id="TIGR04555">
    <property type="entry name" value="sulfite_DH_soxC"/>
    <property type="match status" value="1"/>
</dbReference>
<dbReference type="InterPro" id="IPR006311">
    <property type="entry name" value="TAT_signal"/>
</dbReference>
<evidence type="ECO:0000256" key="5">
    <source>
        <dbReference type="SAM" id="SignalP"/>
    </source>
</evidence>
<dbReference type="SUPFAM" id="SSF56524">
    <property type="entry name" value="Oxidoreductase molybdopterin-binding domain"/>
    <property type="match status" value="1"/>
</dbReference>
<dbReference type="NCBIfam" id="TIGR01409">
    <property type="entry name" value="TAT_signal_seq"/>
    <property type="match status" value="1"/>
</dbReference>
<dbReference type="Pfam" id="PF03404">
    <property type="entry name" value="Mo-co_dimer"/>
    <property type="match status" value="1"/>
</dbReference>
<dbReference type="SUPFAM" id="SSF81296">
    <property type="entry name" value="E set domains"/>
    <property type="match status" value="1"/>
</dbReference>
<organism evidence="8 9">
    <name type="scientific">Pseudohalocynthiibacter aestuariivivens</name>
    <dbReference type="NCBI Taxonomy" id="1591409"/>
    <lineage>
        <taxon>Bacteria</taxon>
        <taxon>Pseudomonadati</taxon>
        <taxon>Pseudomonadota</taxon>
        <taxon>Alphaproteobacteria</taxon>
        <taxon>Rhodobacterales</taxon>
        <taxon>Paracoccaceae</taxon>
        <taxon>Pseudohalocynthiibacter</taxon>
    </lineage>
</organism>
<dbReference type="Gene3D" id="2.60.40.650">
    <property type="match status" value="1"/>
</dbReference>